<sequence length="40" mass="4809">MGRLLGSVSQLALEHRRWTKTLDWIPKTMIEPQYHFLLIE</sequence>
<organism evidence="1 2">
    <name type="scientific">Ochrobactrum soli</name>
    <dbReference type="NCBI Taxonomy" id="2448455"/>
    <lineage>
        <taxon>Bacteria</taxon>
        <taxon>Pseudomonadati</taxon>
        <taxon>Pseudomonadota</taxon>
        <taxon>Alphaproteobacteria</taxon>
        <taxon>Hyphomicrobiales</taxon>
        <taxon>Brucellaceae</taxon>
        <taxon>Brucella/Ochrobactrum group</taxon>
        <taxon>Ochrobactrum</taxon>
    </lineage>
</organism>
<evidence type="ECO:0000313" key="1">
    <source>
        <dbReference type="EMBL" id="SPL61362.1"/>
    </source>
</evidence>
<gene>
    <name evidence="1" type="ORF">OHAE_4154</name>
</gene>
<dbReference type="EMBL" id="OOFM01000001">
    <property type="protein sequence ID" value="SPL61362.1"/>
    <property type="molecule type" value="Genomic_DNA"/>
</dbReference>
<dbReference type="Proteomes" id="UP000246073">
    <property type="component" value="Unassembled WGS sequence"/>
</dbReference>
<accession>A0A2P9HBA7</accession>
<dbReference type="AlphaFoldDB" id="A0A2P9HBA7"/>
<reference evidence="2" key="1">
    <citation type="submission" date="2017-12" db="EMBL/GenBank/DDBJ databases">
        <authorList>
            <person name="Diaz M."/>
        </authorList>
    </citation>
    <scope>NUCLEOTIDE SEQUENCE [LARGE SCALE GENOMIC DNA]</scope>
    <source>
        <strain evidence="2">FI11154</strain>
    </source>
</reference>
<protein>
    <submittedName>
        <fullName evidence="1">Uncharacterized protein</fullName>
    </submittedName>
</protein>
<evidence type="ECO:0000313" key="2">
    <source>
        <dbReference type="Proteomes" id="UP000246073"/>
    </source>
</evidence>
<name>A0A2P9HBA7_9HYPH</name>
<proteinExistence type="predicted"/>